<accession>A0A553IDP0</accession>
<evidence type="ECO:0000256" key="5">
    <source>
        <dbReference type="SAM" id="Phobius"/>
    </source>
</evidence>
<feature type="compositionally biased region" description="Low complexity" evidence="4">
    <location>
        <begin position="1085"/>
        <end position="1118"/>
    </location>
</feature>
<dbReference type="SUPFAM" id="SSF117281">
    <property type="entry name" value="Kelch motif"/>
    <property type="match status" value="1"/>
</dbReference>
<dbReference type="GO" id="GO:0051287">
    <property type="term" value="F:NAD binding"/>
    <property type="evidence" value="ECO:0007669"/>
    <property type="project" value="InterPro"/>
</dbReference>
<keyword evidence="5" id="KW-0812">Transmembrane</keyword>
<evidence type="ECO:0000259" key="6">
    <source>
        <dbReference type="Pfam" id="PF00389"/>
    </source>
</evidence>
<keyword evidence="5" id="KW-1133">Transmembrane helix</keyword>
<dbReference type="InterPro" id="IPR006140">
    <property type="entry name" value="D-isomer_DH_NAD-bd"/>
</dbReference>
<evidence type="ECO:0000256" key="2">
    <source>
        <dbReference type="ARBA" id="ARBA00023002"/>
    </source>
</evidence>
<evidence type="ECO:0000256" key="1">
    <source>
        <dbReference type="ARBA" id="ARBA00005854"/>
    </source>
</evidence>
<dbReference type="Pfam" id="PF24681">
    <property type="entry name" value="Kelch_KLHDC2_KLHL20_DRC7"/>
    <property type="match status" value="1"/>
</dbReference>
<dbReference type="Gene3D" id="3.40.50.720">
    <property type="entry name" value="NAD(P)-binding Rossmann-like Domain"/>
    <property type="match status" value="2"/>
</dbReference>
<dbReference type="InterPro" id="IPR015915">
    <property type="entry name" value="Kelch-typ_b-propeller"/>
</dbReference>
<reference evidence="9" key="1">
    <citation type="submission" date="2019-06" db="EMBL/GenBank/DDBJ databases">
        <title>Draft genome sequence of the griseofulvin-producing fungus Xylaria cubensis strain G536.</title>
        <authorList>
            <person name="Mead M.E."/>
            <person name="Raja H.A."/>
            <person name="Steenwyk J.L."/>
            <person name="Knowles S.L."/>
            <person name="Oberlies N.H."/>
            <person name="Rokas A."/>
        </authorList>
    </citation>
    <scope>NUCLEOTIDE SEQUENCE [LARGE SCALE GENOMIC DNA]</scope>
    <source>
        <strain evidence="9">G536</strain>
    </source>
</reference>
<dbReference type="PANTHER" id="PTHR43761:SF1">
    <property type="entry name" value="D-ISOMER SPECIFIC 2-HYDROXYACID DEHYDROGENASE CATALYTIC DOMAIN-CONTAINING PROTEIN-RELATED"/>
    <property type="match status" value="1"/>
</dbReference>
<evidence type="ECO:0008006" key="10">
    <source>
        <dbReference type="Google" id="ProtNLM"/>
    </source>
</evidence>
<dbReference type="STRING" id="2512241.A0A553IDP0"/>
<evidence type="ECO:0000259" key="7">
    <source>
        <dbReference type="Pfam" id="PF02826"/>
    </source>
</evidence>
<dbReference type="InterPro" id="IPR050418">
    <property type="entry name" value="D-iso_2-hydroxyacid_DH_PdxB"/>
</dbReference>
<dbReference type="Pfam" id="PF00389">
    <property type="entry name" value="2-Hacid_dh"/>
    <property type="match status" value="1"/>
</dbReference>
<dbReference type="Pfam" id="PF02826">
    <property type="entry name" value="2-Hacid_dh_C"/>
    <property type="match status" value="1"/>
</dbReference>
<dbReference type="OrthoDB" id="10251809at2759"/>
<comment type="caution">
    <text evidence="8">The sequence shown here is derived from an EMBL/GenBank/DDBJ whole genome shotgun (WGS) entry which is preliminary data.</text>
</comment>
<keyword evidence="3" id="KW-0520">NAD</keyword>
<feature type="region of interest" description="Disordered" evidence="4">
    <location>
        <begin position="1063"/>
        <end position="1118"/>
    </location>
</feature>
<feature type="domain" description="D-isomer specific 2-hydroxyacid dehydrogenase catalytic" evidence="6">
    <location>
        <begin position="97"/>
        <end position="397"/>
    </location>
</feature>
<feature type="region of interest" description="Disordered" evidence="4">
    <location>
        <begin position="457"/>
        <end position="481"/>
    </location>
</feature>
<comment type="similarity">
    <text evidence="1">Belongs to the D-isomer specific 2-hydroxyacid dehydrogenase family.</text>
</comment>
<dbReference type="SUPFAM" id="SSF52283">
    <property type="entry name" value="Formate/glycerate dehydrogenase catalytic domain-like"/>
    <property type="match status" value="1"/>
</dbReference>
<name>A0A553IDP0_9PEZI</name>
<organism evidence="8 9">
    <name type="scientific">Xylaria flabelliformis</name>
    <dbReference type="NCBI Taxonomy" id="2512241"/>
    <lineage>
        <taxon>Eukaryota</taxon>
        <taxon>Fungi</taxon>
        <taxon>Dikarya</taxon>
        <taxon>Ascomycota</taxon>
        <taxon>Pezizomycotina</taxon>
        <taxon>Sordariomycetes</taxon>
        <taxon>Xylariomycetidae</taxon>
        <taxon>Xylariales</taxon>
        <taxon>Xylariaceae</taxon>
        <taxon>Xylaria</taxon>
    </lineage>
</organism>
<evidence type="ECO:0000256" key="4">
    <source>
        <dbReference type="SAM" id="MobiDB-lite"/>
    </source>
</evidence>
<dbReference type="GO" id="GO:0016616">
    <property type="term" value="F:oxidoreductase activity, acting on the CH-OH group of donors, NAD or NADP as acceptor"/>
    <property type="evidence" value="ECO:0007669"/>
    <property type="project" value="InterPro"/>
</dbReference>
<dbReference type="PANTHER" id="PTHR43761">
    <property type="entry name" value="D-ISOMER SPECIFIC 2-HYDROXYACID DEHYDROGENASE FAMILY PROTEIN (AFU_ORTHOLOGUE AFUA_1G13630)"/>
    <property type="match status" value="1"/>
</dbReference>
<proteinExistence type="inferred from homology"/>
<keyword evidence="2" id="KW-0560">Oxidoreductase</keyword>
<keyword evidence="5" id="KW-0472">Membrane</keyword>
<dbReference type="CDD" id="cd05198">
    <property type="entry name" value="formate_dh_like"/>
    <property type="match status" value="1"/>
</dbReference>
<gene>
    <name evidence="8" type="ORF">FHL15_000954</name>
</gene>
<feature type="region of interest" description="Disordered" evidence="4">
    <location>
        <begin position="1222"/>
        <end position="1291"/>
    </location>
</feature>
<keyword evidence="9" id="KW-1185">Reference proteome</keyword>
<dbReference type="Gene3D" id="2.120.10.80">
    <property type="entry name" value="Kelch-type beta propeller"/>
    <property type="match status" value="2"/>
</dbReference>
<dbReference type="SUPFAM" id="SSF51735">
    <property type="entry name" value="NAD(P)-binding Rossmann-fold domains"/>
    <property type="match status" value="1"/>
</dbReference>
<protein>
    <recommendedName>
        <fullName evidence="10">D-isomer specific 2-hydroxyacid dehydrogenase NAD-binding domain-containing protein</fullName>
    </recommendedName>
</protein>
<dbReference type="InterPro" id="IPR036291">
    <property type="entry name" value="NAD(P)-bd_dom_sf"/>
</dbReference>
<dbReference type="InterPro" id="IPR006139">
    <property type="entry name" value="D-isomer_2_OHA_DH_cat_dom"/>
</dbReference>
<feature type="domain" description="D-isomer specific 2-hydroxyacid dehydrogenase NAD-binding" evidence="7">
    <location>
        <begin position="183"/>
        <end position="368"/>
    </location>
</feature>
<evidence type="ECO:0000313" key="8">
    <source>
        <dbReference type="EMBL" id="TRX98309.1"/>
    </source>
</evidence>
<feature type="compositionally biased region" description="Gly residues" evidence="4">
    <location>
        <begin position="1256"/>
        <end position="1271"/>
    </location>
</feature>
<feature type="transmembrane region" description="Helical" evidence="5">
    <location>
        <begin position="1125"/>
        <end position="1148"/>
    </location>
</feature>
<sequence>MTSEVETKLHFSDVVTPFDDKPNHRSRSTSIFQQTQLQSNVRNNLARLQIIYTRTHVQLIQPLTRSKMAESQTHWIIVALETFFCPLPDFELPAGHTCEFRDYYRTRPDQIAERVHDADIVISTILPLTAEILSAQVTPRLKMISIIASGTDAVDLAACRARGIVVGNTPYCNVTTVTEHVLALYFATRRSIMLTNSRTRAGDWVVKGSQQATMDGPDGKPPRTCREELVGIIGYGAIGRNIESTARLLGMKTVVAGRKGAPAPEGRVPFETVIRDASVLIVCLPRSPETLNLISGPEFDQMKPYGLLINVSRGGIVDEKALLSALREGKIAGAGTDVYSQEPADSSINVLLAPDTANLNLVTTPHVAWYSEETFENYSRTCRANVGGFVTIRKPEHQMPEMVYLHYGLDFHLSLLELRLDLSTSRRDGQGLSLLIRGKLVPNRLVADLQSLHSYTYTSDTGEQRPSIERPRFNSQVTSDRLQEGSRFAAFPMSGKIRKGRKSVFREIGLGLDEGNAEDSIGRQNNKEIQYNETTRRPPEPTTPAYERRHTIGEKPIREKPRWLWKLIPERRPHIKAAATTPPTSVAGIHRVTMIALLVAIVLPAIGYNSGRRKVEVNGADAGVIREPIIRSVVENRADSPTDVCKRWAAQSAVLNGTLYYYGGRANLTADQTSSTWNNNFITVDLTRSWDISSPSISGLQQPEGPPAVSLGYLWNDFEHLFLYGGEFDFPSVNPSPVSTWIYDIASSSWTEFKNPTTSAGQYSDAGGAPVQRAAEGAGVSVPELGLSWYFGGHLDWGTTPGWSNQIPRVYLKSLLEFTHPGYANVQVESLHNSGAPDSGAYRNITWAGEQNQEGFTERGDGVLVYVPGWGPGGILLGLGGGVVGANDTTDTFSSMTTIDVYDIASSQWYHQETSGNDKPQVRVNPCAVVFSAPDASSFNIYMYGGQNLLPVGQQKQYSDLWILTIPSFTWIKVDTSGSEPPARAGHACAARDGQIVVVGGFIDEAIQCERPGVYAFDASKLAWQSSFNAADHPADDNADNSVLAGSYGYQVPGIVQSVIGGSSDGGATATQPASGPATDGPFKTGVPPVFTVTATGPAATVTNSGSGNPAPSGGGNNASSGGTIAAGVIAGFAGLAAIYLGFCAWLWRRQVRAYKKHMAIAGSAYGEEESDYDGTAAAAAAGGEKLHKKDYNPRGFSSGGGTAEENREYFAWVGQLQPGEHSFMSSSGEPSPGSGVGSARGGRPRPSEDRASLGIGNGGDMGGRVMGGGVNRSKSDATRSTMSGGSAEALLDGREPNFFSVVLGPRRALRVVNGLEES</sequence>
<evidence type="ECO:0000256" key="3">
    <source>
        <dbReference type="ARBA" id="ARBA00023027"/>
    </source>
</evidence>
<dbReference type="EMBL" id="VFLP01000003">
    <property type="protein sequence ID" value="TRX98309.1"/>
    <property type="molecule type" value="Genomic_DNA"/>
</dbReference>
<evidence type="ECO:0000313" key="9">
    <source>
        <dbReference type="Proteomes" id="UP000319160"/>
    </source>
</evidence>
<feature type="compositionally biased region" description="Basic and acidic residues" evidence="4">
    <location>
        <begin position="462"/>
        <end position="472"/>
    </location>
</feature>
<dbReference type="Proteomes" id="UP000319160">
    <property type="component" value="Unassembled WGS sequence"/>
</dbReference>